<dbReference type="AlphaFoldDB" id="A0A3S9PSR6"/>
<dbReference type="RefSeq" id="WP_126917850.1">
    <property type="nucleotide sequence ID" value="NZ_CP034587.1"/>
</dbReference>
<dbReference type="InterPro" id="IPR023612">
    <property type="entry name" value="Peptidase_M4"/>
</dbReference>
<evidence type="ECO:0000313" key="16">
    <source>
        <dbReference type="EMBL" id="AZQ75348.1"/>
    </source>
</evidence>
<evidence type="ECO:0000256" key="5">
    <source>
        <dbReference type="ARBA" id="ARBA00022729"/>
    </source>
</evidence>
<keyword evidence="7 11" id="KW-0862">Zinc</keyword>
<dbReference type="InterPro" id="IPR011096">
    <property type="entry name" value="FTP_domain"/>
</dbReference>
<evidence type="ECO:0000259" key="14">
    <source>
        <dbReference type="Pfam" id="PF03413"/>
    </source>
</evidence>
<dbReference type="GO" id="GO:0004222">
    <property type="term" value="F:metalloendopeptidase activity"/>
    <property type="evidence" value="ECO:0007669"/>
    <property type="project" value="UniProtKB-UniRule"/>
</dbReference>
<comment type="similarity">
    <text evidence="2 11">Belongs to the peptidase M4 family.</text>
</comment>
<name>A0A3S9PSR6_STRLT</name>
<dbReference type="PANTHER" id="PTHR33794">
    <property type="entry name" value="BACILLOLYSIN"/>
    <property type="match status" value="1"/>
</dbReference>
<dbReference type="Gene3D" id="1.10.390.10">
    <property type="entry name" value="Neutral Protease Domain 2"/>
    <property type="match status" value="1"/>
</dbReference>
<dbReference type="PRINTS" id="PR00730">
    <property type="entry name" value="THERMOLYSIN"/>
</dbReference>
<feature type="domain" description="PepSY" evidence="14">
    <location>
        <begin position="118"/>
        <end position="185"/>
    </location>
</feature>
<keyword evidence="8 11" id="KW-0482">Metalloprotease</keyword>
<keyword evidence="6 11" id="KW-0378">Hydrolase</keyword>
<protein>
    <recommendedName>
        <fullName evidence="11">Neutral metalloproteinase</fullName>
        <ecNumber evidence="11">3.4.24.-</ecNumber>
    </recommendedName>
</protein>
<dbReference type="EMBL" id="CP034587">
    <property type="protein sequence ID" value="AZQ75348.1"/>
    <property type="molecule type" value="Genomic_DNA"/>
</dbReference>
<evidence type="ECO:0000256" key="4">
    <source>
        <dbReference type="ARBA" id="ARBA00022723"/>
    </source>
</evidence>
<evidence type="ECO:0000256" key="1">
    <source>
        <dbReference type="ARBA" id="ARBA00001947"/>
    </source>
</evidence>
<comment type="subcellular location">
    <subcellularLocation>
        <location evidence="11">Secreted</location>
    </subcellularLocation>
</comment>
<dbReference type="OrthoDB" id="291295at2"/>
<dbReference type="PANTHER" id="PTHR33794:SF1">
    <property type="entry name" value="BACILLOLYSIN"/>
    <property type="match status" value="1"/>
</dbReference>
<feature type="active site" description="Proton donor" evidence="10">
    <location>
        <position position="475"/>
    </location>
</feature>
<dbReference type="Pfam" id="PF03413">
    <property type="entry name" value="PepSY"/>
    <property type="match status" value="1"/>
</dbReference>
<dbReference type="EC" id="3.4.24.-" evidence="11"/>
<dbReference type="CDD" id="cd09597">
    <property type="entry name" value="M4_TLP"/>
    <property type="match status" value="1"/>
</dbReference>
<dbReference type="Pfam" id="PF01447">
    <property type="entry name" value="Peptidase_M4"/>
    <property type="match status" value="1"/>
</dbReference>
<comment type="cofactor">
    <cofactor evidence="1 11">
        <name>Zn(2+)</name>
        <dbReference type="ChEBI" id="CHEBI:29105"/>
    </cofactor>
</comment>
<evidence type="ECO:0000256" key="6">
    <source>
        <dbReference type="ARBA" id="ARBA00022801"/>
    </source>
</evidence>
<keyword evidence="9" id="KW-0865">Zymogen</keyword>
<keyword evidence="17" id="KW-1185">Reference proteome</keyword>
<evidence type="ECO:0000256" key="9">
    <source>
        <dbReference type="ARBA" id="ARBA00023145"/>
    </source>
</evidence>
<reference evidence="16 17" key="1">
    <citation type="submission" date="2018-12" db="EMBL/GenBank/DDBJ databases">
        <title>The whole draft genome of Streptomyce luteoverticillatus CGMCC 15060.</title>
        <authorList>
            <person name="Feng Z."/>
            <person name="Chen G."/>
            <person name="Zhang J."/>
            <person name="Zhu H."/>
            <person name="Yu X."/>
            <person name="Zhang W."/>
            <person name="Zhang X."/>
        </authorList>
    </citation>
    <scope>NUCLEOTIDE SEQUENCE [LARGE SCALE GENOMIC DNA]</scope>
    <source>
        <strain evidence="16 17">CGMCC 15060</strain>
    </source>
</reference>
<sequence length="586" mass="60788">MAGTAAADTLPSRSAAQAPAATAANIAAGGVQADVVKAARNAAVANAAATGVTSADTLTAKDVLTDPEGKRHVRFERSQHGVAVIGGDLVVHLDAKNSYLGVTRSANRQVTVPSVTPKLSASDAAAKAAASADGTAAGKPELVVDARADKAVLAYRVTVTGTPKTEAGAAHSVLVDAASGKVISKTPLSDAFISPALKAKLREQGVQATPRVNTKPLPGPVKPAAGAFPAQATGSGSSIFVGNVPLITTQTARTSFTLKDPSRGNAETRNAGRQQLGTFSSGKAFTDTDNKWGNGTTSDSASAAVDAQYGITATFDYYKKTFDRNGIKNDGVGPHALVHFGSNVGNAFWSPDCGCMLYGDGDGKTFKQPLVALDVTGHELTHGVVEATANFQPTRVDDDQNQFGEAGSLNESFADIFGTGVEFATNNSANPPNYLLGEKLGLQQTFLRRLDKPSLDKLEGTVDYWDEGSYDREVHAGSGVSSHAFYLLAEGSGKKTIGGFSYDSPTYDGSTVTGIGRAKAEQIFYRALSRYLVSTSDFHDARKATLQAAADIYGQDGAEYKAVDAAWAGVNVTEANTPSANANLKR</sequence>
<dbReference type="Gene3D" id="3.10.170.10">
    <property type="match status" value="1"/>
</dbReference>
<dbReference type="Pfam" id="PF07504">
    <property type="entry name" value="FTP"/>
    <property type="match status" value="1"/>
</dbReference>
<evidence type="ECO:0000256" key="3">
    <source>
        <dbReference type="ARBA" id="ARBA00022670"/>
    </source>
</evidence>
<keyword evidence="11" id="KW-0964">Secreted</keyword>
<proteinExistence type="inferred from homology"/>
<keyword evidence="4" id="KW-0479">Metal-binding</keyword>
<keyword evidence="3 11" id="KW-0645">Protease</keyword>
<evidence type="ECO:0000256" key="10">
    <source>
        <dbReference type="PIRSR" id="PIRSR623612-1"/>
    </source>
</evidence>
<dbReference type="Gene3D" id="3.10.450.490">
    <property type="match status" value="1"/>
</dbReference>
<feature type="active site" evidence="10">
    <location>
        <position position="379"/>
    </location>
</feature>
<evidence type="ECO:0000313" key="17">
    <source>
        <dbReference type="Proteomes" id="UP000267900"/>
    </source>
</evidence>
<dbReference type="SUPFAM" id="SSF55486">
    <property type="entry name" value="Metalloproteases ('zincins'), catalytic domain"/>
    <property type="match status" value="1"/>
</dbReference>
<evidence type="ECO:0000256" key="11">
    <source>
        <dbReference type="RuleBase" id="RU366073"/>
    </source>
</evidence>
<evidence type="ECO:0000259" key="15">
    <source>
        <dbReference type="Pfam" id="PF07504"/>
    </source>
</evidence>
<dbReference type="InterPro" id="IPR013856">
    <property type="entry name" value="Peptidase_M4_domain"/>
</dbReference>
<dbReference type="InterPro" id="IPR001570">
    <property type="entry name" value="Peptidase_M4_C_domain"/>
</dbReference>
<evidence type="ECO:0000256" key="8">
    <source>
        <dbReference type="ARBA" id="ARBA00023049"/>
    </source>
</evidence>
<evidence type="ECO:0000256" key="2">
    <source>
        <dbReference type="ARBA" id="ARBA00009388"/>
    </source>
</evidence>
<accession>A0A3S9PSR6</accession>
<dbReference type="GO" id="GO:0006508">
    <property type="term" value="P:proteolysis"/>
    <property type="evidence" value="ECO:0007669"/>
    <property type="project" value="UniProtKB-KW"/>
</dbReference>
<feature type="domain" description="Peptidase M4 C-terminal" evidence="13">
    <location>
        <begin position="404"/>
        <end position="572"/>
    </location>
</feature>
<organism evidence="16 17">
    <name type="scientific">Streptomyces luteoverticillatus</name>
    <name type="common">Streptoverticillium luteoverticillatus</name>
    <dbReference type="NCBI Taxonomy" id="66425"/>
    <lineage>
        <taxon>Bacteria</taxon>
        <taxon>Bacillati</taxon>
        <taxon>Actinomycetota</taxon>
        <taxon>Actinomycetes</taxon>
        <taxon>Kitasatosporales</taxon>
        <taxon>Streptomycetaceae</taxon>
        <taxon>Streptomyces</taxon>
    </lineage>
</organism>
<evidence type="ECO:0000259" key="13">
    <source>
        <dbReference type="Pfam" id="PF02868"/>
    </source>
</evidence>
<dbReference type="GO" id="GO:0046872">
    <property type="term" value="F:metal ion binding"/>
    <property type="evidence" value="ECO:0007669"/>
    <property type="project" value="UniProtKB-UniRule"/>
</dbReference>
<dbReference type="InterPro" id="IPR027268">
    <property type="entry name" value="Peptidase_M4/M1_CTD_sf"/>
</dbReference>
<evidence type="ECO:0000256" key="7">
    <source>
        <dbReference type="ARBA" id="ARBA00022833"/>
    </source>
</evidence>
<comment type="function">
    <text evidence="11">Extracellular zinc metalloprotease.</text>
</comment>
<dbReference type="Pfam" id="PF02868">
    <property type="entry name" value="Peptidase_M4_C"/>
    <property type="match status" value="1"/>
</dbReference>
<gene>
    <name evidence="16" type="ORF">EKH77_03220</name>
</gene>
<feature type="domain" description="FTP" evidence="15">
    <location>
        <begin position="56"/>
        <end position="105"/>
    </location>
</feature>
<dbReference type="GO" id="GO:0005576">
    <property type="term" value="C:extracellular region"/>
    <property type="evidence" value="ECO:0007669"/>
    <property type="project" value="UniProtKB-SubCell"/>
</dbReference>
<dbReference type="InterPro" id="IPR025711">
    <property type="entry name" value="PepSY"/>
</dbReference>
<evidence type="ECO:0000259" key="12">
    <source>
        <dbReference type="Pfam" id="PF01447"/>
    </source>
</evidence>
<feature type="domain" description="Peptidase M4" evidence="12">
    <location>
        <begin position="233"/>
        <end position="386"/>
    </location>
</feature>
<dbReference type="InterPro" id="IPR050728">
    <property type="entry name" value="Zinc_Metalloprotease_M4"/>
</dbReference>
<keyword evidence="5" id="KW-0732">Signal</keyword>
<dbReference type="Proteomes" id="UP000267900">
    <property type="component" value="Chromosome"/>
</dbReference>